<reference evidence="2" key="1">
    <citation type="journal article" date="2014" name="Proc. Natl. Acad. Sci. U.S.A.">
        <title>Extensive sampling of basidiomycete genomes demonstrates inadequacy of the white-rot/brown-rot paradigm for wood decay fungi.</title>
        <authorList>
            <person name="Riley R."/>
            <person name="Salamov A.A."/>
            <person name="Brown D.W."/>
            <person name="Nagy L.G."/>
            <person name="Floudas D."/>
            <person name="Held B.W."/>
            <person name="Levasseur A."/>
            <person name="Lombard V."/>
            <person name="Morin E."/>
            <person name="Otillar R."/>
            <person name="Lindquist E.A."/>
            <person name="Sun H."/>
            <person name="LaButti K.M."/>
            <person name="Schmutz J."/>
            <person name="Jabbour D."/>
            <person name="Luo H."/>
            <person name="Baker S.E."/>
            <person name="Pisabarro A.G."/>
            <person name="Walton J.D."/>
            <person name="Blanchette R.A."/>
            <person name="Henrissat B."/>
            <person name="Martin F."/>
            <person name="Cullen D."/>
            <person name="Hibbett D.S."/>
            <person name="Grigoriev I.V."/>
        </authorList>
    </citation>
    <scope>NUCLEOTIDE SEQUENCE [LARGE SCALE GENOMIC DNA]</scope>
    <source>
        <strain evidence="2">CBS 339.88</strain>
    </source>
</reference>
<gene>
    <name evidence="1" type="ORF">GALMADRAFT_282185</name>
</gene>
<dbReference type="EMBL" id="KL142397">
    <property type="protein sequence ID" value="KDR70373.1"/>
    <property type="molecule type" value="Genomic_DNA"/>
</dbReference>
<name>A0A067SUC4_GALM3</name>
<evidence type="ECO:0000313" key="2">
    <source>
        <dbReference type="Proteomes" id="UP000027222"/>
    </source>
</evidence>
<protein>
    <submittedName>
        <fullName evidence="1">Uncharacterized protein</fullName>
    </submittedName>
</protein>
<dbReference type="AlphaFoldDB" id="A0A067SUC4"/>
<sequence length="227" mass="26088">MKTPANNHSLGIVSEIRSFSIVTGFGDHDEDSDVEDEYGEEENTIAKVIAKYLPGILKLLMTDARGLQHFHIEDQTDPLSVGYDWMSLPPELRSTVRALLIFRTLKRLDLQNFTEVPNDFFHQTNVAHLITKNFLSRETELRFDDSPSGSSFDGMQLTFGAVETLDTDQYFPIHRMVDMSRNHPSRPSQAHFLKNIKLFVWNEDDFNQVIHLLHAAYLAEDLFYPSL</sequence>
<keyword evidence="2" id="KW-1185">Reference proteome</keyword>
<organism evidence="1 2">
    <name type="scientific">Galerina marginata (strain CBS 339.88)</name>
    <dbReference type="NCBI Taxonomy" id="685588"/>
    <lineage>
        <taxon>Eukaryota</taxon>
        <taxon>Fungi</taxon>
        <taxon>Dikarya</taxon>
        <taxon>Basidiomycota</taxon>
        <taxon>Agaricomycotina</taxon>
        <taxon>Agaricomycetes</taxon>
        <taxon>Agaricomycetidae</taxon>
        <taxon>Agaricales</taxon>
        <taxon>Agaricineae</taxon>
        <taxon>Strophariaceae</taxon>
        <taxon>Galerina</taxon>
    </lineage>
</organism>
<dbReference type="OrthoDB" id="2856167at2759"/>
<proteinExistence type="predicted"/>
<dbReference type="HOGENOM" id="CLU_1219761_0_0_1"/>
<dbReference type="Proteomes" id="UP000027222">
    <property type="component" value="Unassembled WGS sequence"/>
</dbReference>
<accession>A0A067SUC4</accession>
<evidence type="ECO:0000313" key="1">
    <source>
        <dbReference type="EMBL" id="KDR70373.1"/>
    </source>
</evidence>